<reference evidence="1 2" key="1">
    <citation type="journal article" date="2018" name="Sci. Rep.">
        <title>Genomic signatures of local adaptation to the degree of environmental predictability in rotifers.</title>
        <authorList>
            <person name="Franch-Gras L."/>
            <person name="Hahn C."/>
            <person name="Garcia-Roger E.M."/>
            <person name="Carmona M.J."/>
            <person name="Serra M."/>
            <person name="Gomez A."/>
        </authorList>
    </citation>
    <scope>NUCLEOTIDE SEQUENCE [LARGE SCALE GENOMIC DNA]</scope>
    <source>
        <strain evidence="1">HYR1</strain>
    </source>
</reference>
<sequence length="129" mass="15260">MLSPSLLINKIRLLLFCLIVWGVLLNPKLVIDIVVKNGGCIFDTLFDNLYFYYKILPKFIKKWQEINHFYIFLPKSSFFLAPIIKAMYNVDKFCNYGISFKSKNRHQLKYVFCYSLTLARKLDNGNQNM</sequence>
<proteinExistence type="predicted"/>
<accession>A0A3M7S0Q3</accession>
<dbReference type="Proteomes" id="UP000276133">
    <property type="component" value="Unassembled WGS sequence"/>
</dbReference>
<dbReference type="EMBL" id="REGN01002264">
    <property type="protein sequence ID" value="RNA29208.1"/>
    <property type="molecule type" value="Genomic_DNA"/>
</dbReference>
<gene>
    <name evidence="1" type="ORF">BpHYR1_044938</name>
</gene>
<evidence type="ECO:0000313" key="1">
    <source>
        <dbReference type="EMBL" id="RNA29208.1"/>
    </source>
</evidence>
<keyword evidence="2" id="KW-1185">Reference proteome</keyword>
<name>A0A3M7S0Q3_BRAPC</name>
<evidence type="ECO:0000313" key="2">
    <source>
        <dbReference type="Proteomes" id="UP000276133"/>
    </source>
</evidence>
<organism evidence="1 2">
    <name type="scientific">Brachionus plicatilis</name>
    <name type="common">Marine rotifer</name>
    <name type="synonym">Brachionus muelleri</name>
    <dbReference type="NCBI Taxonomy" id="10195"/>
    <lineage>
        <taxon>Eukaryota</taxon>
        <taxon>Metazoa</taxon>
        <taxon>Spiralia</taxon>
        <taxon>Gnathifera</taxon>
        <taxon>Rotifera</taxon>
        <taxon>Eurotatoria</taxon>
        <taxon>Monogononta</taxon>
        <taxon>Pseudotrocha</taxon>
        <taxon>Ploima</taxon>
        <taxon>Brachionidae</taxon>
        <taxon>Brachionus</taxon>
    </lineage>
</organism>
<protein>
    <submittedName>
        <fullName evidence="1">Uncharacterized protein</fullName>
    </submittedName>
</protein>
<dbReference type="AlphaFoldDB" id="A0A3M7S0Q3"/>
<comment type="caution">
    <text evidence="1">The sequence shown here is derived from an EMBL/GenBank/DDBJ whole genome shotgun (WGS) entry which is preliminary data.</text>
</comment>